<evidence type="ECO:0000256" key="3">
    <source>
        <dbReference type="SAM" id="SignalP"/>
    </source>
</evidence>
<feature type="signal peptide" evidence="3">
    <location>
        <begin position="1"/>
        <end position="18"/>
    </location>
</feature>
<feature type="chain" id="PRO_5021425297" evidence="3">
    <location>
        <begin position="19"/>
        <end position="692"/>
    </location>
</feature>
<dbReference type="AlphaFoldDB" id="A0A507B727"/>
<gene>
    <name evidence="4" type="ORF">E0L32_006862</name>
</gene>
<evidence type="ECO:0000256" key="2">
    <source>
        <dbReference type="SAM" id="MobiDB-lite"/>
    </source>
</evidence>
<comment type="caution">
    <text evidence="4">The sequence shown here is derived from an EMBL/GenBank/DDBJ whole genome shotgun (WGS) entry which is preliminary data.</text>
</comment>
<dbReference type="GeneID" id="41974309"/>
<feature type="region of interest" description="Disordered" evidence="2">
    <location>
        <begin position="601"/>
        <end position="620"/>
    </location>
</feature>
<feature type="coiled-coil region" evidence="1">
    <location>
        <begin position="164"/>
        <end position="191"/>
    </location>
</feature>
<keyword evidence="5" id="KW-1185">Reference proteome</keyword>
<proteinExistence type="predicted"/>
<feature type="coiled-coil region" evidence="1">
    <location>
        <begin position="236"/>
        <end position="270"/>
    </location>
</feature>
<evidence type="ECO:0000313" key="5">
    <source>
        <dbReference type="Proteomes" id="UP000319257"/>
    </source>
</evidence>
<name>A0A507B727_9PEZI</name>
<protein>
    <submittedName>
        <fullName evidence="4">Uncharacterized protein</fullName>
    </submittedName>
</protein>
<accession>A0A507B727</accession>
<dbReference type="STRING" id="1093900.A0A507B727"/>
<sequence>MLGSSLSLVLLGLGAVQAAPTKTTNEPRQGGGVWGIGDPSTTMWPGDQKPPVGCNPFLWAYWGECIRVGGGSSFKPGKRQVFTLPPGAHSDKKHAIEVLEQQLIELQNKRHKTHDDYEEIEDLKAAIKYLAGVTEISAPPGTGSSFTPGRKAKRQTFVLPPGAERDKKHAIEQLQLQLIQLQNKRHKTHRDYKEIDDLKAAIKYLAGVTDISAPPGTGSTFTPGKRQIFTLPPGANPEKKHAIEELELQLIELQNKRHKTDDDYDEIEALKAAIKYLAGVTEISAPPGTGSTFTPGRRQTLVGSGSDKTAAIVELEKQLVALQNKPDKTDEDLARIAALKAMIAYTEGISGISAPPGTETSFHGGKARRQTLVLPDGDYASACPGGLEGAERAFERLLHATGDRKPTVSEFVIMKKLERFLGACGVKIISSPDGTSTVIYPSARKRDAVVPLPAFGKPAYDLAGLEKAYEQLMQDPSPDFTTWMAMAQLADLLSVWGVKIEQSPPGTTTTLVPSNKARQVFTIGGKACELANVMGMKAALAALELAYGDPREVAREIYLIEQFLVTALQACGHDVPGWTTITPGNPVPGGPIRPDPYQPGGPMIPDPTTPGGGEVKPSDRRRRQTIVIGDPAALLAALHELESKYGAYGSGTIPGPIFLIMQNMVFVLQDSGIEVPGWPVLGKGSVIIGPSN</sequence>
<dbReference type="OrthoDB" id="4762260at2759"/>
<keyword evidence="3" id="KW-0732">Signal</keyword>
<keyword evidence="1" id="KW-0175">Coiled coil</keyword>
<dbReference type="InParanoid" id="A0A507B727"/>
<organism evidence="4 5">
    <name type="scientific">Thyridium curvatum</name>
    <dbReference type="NCBI Taxonomy" id="1093900"/>
    <lineage>
        <taxon>Eukaryota</taxon>
        <taxon>Fungi</taxon>
        <taxon>Dikarya</taxon>
        <taxon>Ascomycota</taxon>
        <taxon>Pezizomycotina</taxon>
        <taxon>Sordariomycetes</taxon>
        <taxon>Sordariomycetidae</taxon>
        <taxon>Thyridiales</taxon>
        <taxon>Thyridiaceae</taxon>
        <taxon>Thyridium</taxon>
    </lineage>
</organism>
<dbReference type="EMBL" id="SKBQ01000040">
    <property type="protein sequence ID" value="TPX12450.1"/>
    <property type="molecule type" value="Genomic_DNA"/>
</dbReference>
<evidence type="ECO:0000313" key="4">
    <source>
        <dbReference type="EMBL" id="TPX12450.1"/>
    </source>
</evidence>
<feature type="coiled-coil region" evidence="1">
    <location>
        <begin position="89"/>
        <end position="123"/>
    </location>
</feature>
<evidence type="ECO:0000256" key="1">
    <source>
        <dbReference type="SAM" id="Coils"/>
    </source>
</evidence>
<dbReference type="RefSeq" id="XP_030994161.1">
    <property type="nucleotide sequence ID" value="XM_031141541.1"/>
</dbReference>
<dbReference type="Proteomes" id="UP000319257">
    <property type="component" value="Unassembled WGS sequence"/>
</dbReference>
<reference evidence="4 5" key="1">
    <citation type="submission" date="2019-06" db="EMBL/GenBank/DDBJ databases">
        <title>Draft genome sequence of the filamentous fungus Phialemoniopsis curvata isolated from diesel fuel.</title>
        <authorList>
            <person name="Varaljay V.A."/>
            <person name="Lyon W.J."/>
            <person name="Crouch A.L."/>
            <person name="Drake C.E."/>
            <person name="Hollomon J.M."/>
            <person name="Nadeau L.J."/>
            <person name="Nunn H.S."/>
            <person name="Stevenson B.S."/>
            <person name="Bojanowski C.L."/>
            <person name="Crookes-Goodson W.J."/>
        </authorList>
    </citation>
    <scope>NUCLEOTIDE SEQUENCE [LARGE SCALE GENOMIC DNA]</scope>
    <source>
        <strain evidence="4 5">D216</strain>
    </source>
</reference>